<evidence type="ECO:0000259" key="4">
    <source>
        <dbReference type="Pfam" id="PF22725"/>
    </source>
</evidence>
<dbReference type="SUPFAM" id="SSF51735">
    <property type="entry name" value="NAD(P)-binding Rossmann-fold domains"/>
    <property type="match status" value="1"/>
</dbReference>
<feature type="domain" description="GFO/IDH/MocA-like oxidoreductase" evidence="4">
    <location>
        <begin position="135"/>
        <end position="290"/>
    </location>
</feature>
<dbReference type="PANTHER" id="PTHR43708:SF8">
    <property type="entry name" value="OXIDOREDUCTASE"/>
    <property type="match status" value="1"/>
</dbReference>
<reference evidence="5 6" key="1">
    <citation type="submission" date="2023-07" db="EMBL/GenBank/DDBJ databases">
        <title>Sequencing the genomes of 1000 actinobacteria strains.</title>
        <authorList>
            <person name="Klenk H.-P."/>
        </authorList>
    </citation>
    <scope>NUCLEOTIDE SEQUENCE [LARGE SCALE GENOMIC DNA]</scope>
    <source>
        <strain evidence="5 6">DSM 14555</strain>
    </source>
</reference>
<feature type="domain" description="Gfo/Idh/MocA-like oxidoreductase N-terminal" evidence="3">
    <location>
        <begin position="6"/>
        <end position="127"/>
    </location>
</feature>
<dbReference type="InterPro" id="IPR000683">
    <property type="entry name" value="Gfo/Idh/MocA-like_OxRdtase_N"/>
</dbReference>
<dbReference type="PANTHER" id="PTHR43708">
    <property type="entry name" value="CONSERVED EXPRESSED OXIDOREDUCTASE (EUROFUNG)"/>
    <property type="match status" value="1"/>
</dbReference>
<evidence type="ECO:0000313" key="5">
    <source>
        <dbReference type="EMBL" id="MDR6268654.1"/>
    </source>
</evidence>
<evidence type="ECO:0000259" key="3">
    <source>
        <dbReference type="Pfam" id="PF01408"/>
    </source>
</evidence>
<comment type="caution">
    <text evidence="5">The sequence shown here is derived from an EMBL/GenBank/DDBJ whole genome shotgun (WGS) entry which is preliminary data.</text>
</comment>
<proteinExistence type="predicted"/>
<dbReference type="Pfam" id="PF01408">
    <property type="entry name" value="GFO_IDH_MocA"/>
    <property type="match status" value="1"/>
</dbReference>
<dbReference type="Gene3D" id="3.40.50.720">
    <property type="entry name" value="NAD(P)-binding Rossmann-like Domain"/>
    <property type="match status" value="1"/>
</dbReference>
<dbReference type="InterPro" id="IPR036291">
    <property type="entry name" value="NAD(P)-bd_dom_sf"/>
</dbReference>
<organism evidence="5 6">
    <name type="scientific">Arthrobacter russicus</name>
    <dbReference type="NCBI Taxonomy" id="172040"/>
    <lineage>
        <taxon>Bacteria</taxon>
        <taxon>Bacillati</taxon>
        <taxon>Actinomycetota</taxon>
        <taxon>Actinomycetes</taxon>
        <taxon>Micrococcales</taxon>
        <taxon>Micrococcaceae</taxon>
        <taxon>Arthrobacter</taxon>
    </lineage>
</organism>
<name>A0ABU1J8C3_9MICC</name>
<evidence type="ECO:0000256" key="1">
    <source>
        <dbReference type="ARBA" id="ARBA00023027"/>
    </source>
</evidence>
<protein>
    <submittedName>
        <fullName evidence="5">Dehydrogenase</fullName>
    </submittedName>
</protein>
<evidence type="ECO:0000313" key="6">
    <source>
        <dbReference type="Proteomes" id="UP001185069"/>
    </source>
</evidence>
<dbReference type="RefSeq" id="WP_309796431.1">
    <property type="nucleotide sequence ID" value="NZ_BAAAHY010000006.1"/>
</dbReference>
<evidence type="ECO:0000256" key="2">
    <source>
        <dbReference type="SAM" id="MobiDB-lite"/>
    </source>
</evidence>
<accession>A0ABU1J8C3</accession>
<gene>
    <name evidence="5" type="ORF">JOE69_000892</name>
</gene>
<dbReference type="InterPro" id="IPR051317">
    <property type="entry name" value="Gfo/Idh/MocA_oxidoreduct"/>
</dbReference>
<keyword evidence="1" id="KW-0520">NAD</keyword>
<dbReference type="SUPFAM" id="SSF55347">
    <property type="entry name" value="Glyceraldehyde-3-phosphate dehydrogenase-like, C-terminal domain"/>
    <property type="match status" value="1"/>
</dbReference>
<dbReference type="EMBL" id="JAVDQF010000001">
    <property type="protein sequence ID" value="MDR6268654.1"/>
    <property type="molecule type" value="Genomic_DNA"/>
</dbReference>
<feature type="region of interest" description="Disordered" evidence="2">
    <location>
        <begin position="392"/>
        <end position="412"/>
    </location>
</feature>
<dbReference type="Pfam" id="PF22725">
    <property type="entry name" value="GFO_IDH_MocA_C3"/>
    <property type="match status" value="1"/>
</dbReference>
<dbReference type="Gene3D" id="3.30.360.10">
    <property type="entry name" value="Dihydrodipicolinate Reductase, domain 2"/>
    <property type="match status" value="1"/>
</dbReference>
<sequence>MTELDLRVGIVGFGLRAGLWRYLEQPSNGAAGSRVSIVCDLSERGRADAAAKLPEAKVTADLTELIAERPDAVVVLVPDFAHAEVVIPLLEAGIPAFCEKPLDISLEAADRILETAYRTGTRLYVGHNMRHMPVVRQMREIIESGRIGEVKAVWCRHFVGNGGDYYFKDWHAERAKVNSLLLQKGAHDIDVIHWLAGGYTRSVSAIGSLSVYGDVASRRDNSDRRMGDWFSAGNWPPAAQTDLNPVIDVEDLSMMQMVLDNGVLASYQQCMFTPDYWRNYTVIGTEGRIENYGDGPGELIKIWTSRHTHSLPEPDETLVIAGDDEGHGGADPSLIAEFLRFAVSGGPTATNPVAAREAVAAGVLAAQSLRSDGGARRVPELPAELREYFEAGQPDSGGAVRAATVPDVAAGR</sequence>
<dbReference type="Proteomes" id="UP001185069">
    <property type="component" value="Unassembled WGS sequence"/>
</dbReference>
<keyword evidence="6" id="KW-1185">Reference proteome</keyword>
<dbReference type="InterPro" id="IPR055170">
    <property type="entry name" value="GFO_IDH_MocA-like_dom"/>
</dbReference>